<evidence type="ECO:0000256" key="2">
    <source>
        <dbReference type="ARBA" id="ARBA00023172"/>
    </source>
</evidence>
<dbReference type="Gene3D" id="1.10.443.10">
    <property type="entry name" value="Intergrase catalytic core"/>
    <property type="match status" value="1"/>
</dbReference>
<dbReference type="InterPro" id="IPR025269">
    <property type="entry name" value="SAM-like_dom"/>
</dbReference>
<keyword evidence="1" id="KW-0238">DNA-binding</keyword>
<dbReference type="InterPro" id="IPR011010">
    <property type="entry name" value="DNA_brk_join_enz"/>
</dbReference>
<dbReference type="EMBL" id="CP139558">
    <property type="protein sequence ID" value="WPU91756.1"/>
    <property type="molecule type" value="Genomic_DNA"/>
</dbReference>
<protein>
    <submittedName>
        <fullName evidence="4">Phage integrase SAM-like domain-containing protein</fullName>
    </submittedName>
</protein>
<gene>
    <name evidence="4" type="ORF">SNE25_20770</name>
</gene>
<name>A0ABZ0TG50_9SPHI</name>
<evidence type="ECO:0000313" key="4">
    <source>
        <dbReference type="EMBL" id="WPU91756.1"/>
    </source>
</evidence>
<dbReference type="Pfam" id="PF13102">
    <property type="entry name" value="Phage_int_SAM_5"/>
    <property type="match status" value="1"/>
</dbReference>
<evidence type="ECO:0000259" key="3">
    <source>
        <dbReference type="Pfam" id="PF13102"/>
    </source>
</evidence>
<sequence length="439" mass="51129">MATTVSARIYSHHEKSDGTFNVKYVVYHKGERKFIDSPHFVSKRQITKDFDIKDKFVLKWLDETLDDYRILISAISSRLDFFTCEELRDYLRDSNKDIDLIEFANSHIDYLKENGREPYSRTFRKIRNSLIDYFGRSNISINEIHSNMLYMYERFLKAPRTISRNNQLGKLVTTTEKGLSKGGLHAHMRDLRTLFNEAKRKYNNDELGIIRIKHYPFTKYKVGSPPATKVRSFSVEEVIQIRDADVPKDTRIELARDMFMLSFYLCGTNAVDFYHASEVNVIDGRFEYKRSKTQGRRQDEAFISIKIVDEAKPLLEKYLGKLNNRYGAYDYLDYALYKGMKGLRDLTGLLEITLYWARHTFGTLARNDCRMSIDDIAEALNHIDNGHATTDIYLAKDWGIVDDVQCEVVDLIVQFQNAKENVININYSTSRGSMRVVSA</sequence>
<evidence type="ECO:0000256" key="1">
    <source>
        <dbReference type="ARBA" id="ARBA00023125"/>
    </source>
</evidence>
<reference evidence="4 5" key="1">
    <citation type="submission" date="2023-11" db="EMBL/GenBank/DDBJ databases">
        <title>Analysis of the Genomes of Mucilaginibacter gossypii cycad 4 and M. sabulilitoris SNA2: microbes with the potential for plant growth promotion.</title>
        <authorList>
            <person name="Hirsch A.M."/>
            <person name="Humm E."/>
            <person name="Rubbi M."/>
            <person name="Del Vecchio G."/>
            <person name="Ha S.M."/>
            <person name="Pellegrini M."/>
            <person name="Gunsalus R.P."/>
        </authorList>
    </citation>
    <scope>NUCLEOTIDE SEQUENCE [LARGE SCALE GENOMIC DNA]</scope>
    <source>
        <strain evidence="4 5">SNA2</strain>
    </source>
</reference>
<dbReference type="InterPro" id="IPR010998">
    <property type="entry name" value="Integrase_recombinase_N"/>
</dbReference>
<dbReference type="RefSeq" id="WP_321560922.1">
    <property type="nucleotide sequence ID" value="NZ_CP139558.1"/>
</dbReference>
<keyword evidence="5" id="KW-1185">Reference proteome</keyword>
<accession>A0ABZ0TG50</accession>
<evidence type="ECO:0000313" key="5">
    <source>
        <dbReference type="Proteomes" id="UP001324380"/>
    </source>
</evidence>
<dbReference type="SUPFAM" id="SSF56349">
    <property type="entry name" value="DNA breaking-rejoining enzymes"/>
    <property type="match status" value="1"/>
</dbReference>
<dbReference type="Gene3D" id="1.10.150.130">
    <property type="match status" value="1"/>
</dbReference>
<dbReference type="InterPro" id="IPR013762">
    <property type="entry name" value="Integrase-like_cat_sf"/>
</dbReference>
<dbReference type="Proteomes" id="UP001324380">
    <property type="component" value="Chromosome"/>
</dbReference>
<proteinExistence type="predicted"/>
<keyword evidence="2" id="KW-0233">DNA recombination</keyword>
<organism evidence="4 5">
    <name type="scientific">Mucilaginibacter sabulilitoris</name>
    <dbReference type="NCBI Taxonomy" id="1173583"/>
    <lineage>
        <taxon>Bacteria</taxon>
        <taxon>Pseudomonadati</taxon>
        <taxon>Bacteroidota</taxon>
        <taxon>Sphingobacteriia</taxon>
        <taxon>Sphingobacteriales</taxon>
        <taxon>Sphingobacteriaceae</taxon>
        <taxon>Mucilaginibacter</taxon>
    </lineage>
</organism>
<feature type="domain" description="Phage integrase SAM-like" evidence="3">
    <location>
        <begin position="100"/>
        <end position="221"/>
    </location>
</feature>